<dbReference type="InterPro" id="IPR007235">
    <property type="entry name" value="Glyco_trans_28_C"/>
</dbReference>
<dbReference type="GO" id="GO:0071555">
    <property type="term" value="P:cell wall organization"/>
    <property type="evidence" value="ECO:0007669"/>
    <property type="project" value="UniProtKB-KW"/>
</dbReference>
<evidence type="ECO:0000313" key="14">
    <source>
        <dbReference type="Proteomes" id="UP000231034"/>
    </source>
</evidence>
<dbReference type="HAMAP" id="MF_00033">
    <property type="entry name" value="MurG"/>
    <property type="match status" value="1"/>
</dbReference>
<reference evidence="14" key="1">
    <citation type="submission" date="2017-09" db="EMBL/GenBank/DDBJ databases">
        <title>Depth-based differentiation of microbial function through sediment-hosted aquifers and enrichment of novel symbionts in the deep terrestrial subsurface.</title>
        <authorList>
            <person name="Probst A.J."/>
            <person name="Ladd B."/>
            <person name="Jarett J.K."/>
            <person name="Geller-Mcgrath D.E."/>
            <person name="Sieber C.M.K."/>
            <person name="Emerson J.B."/>
            <person name="Anantharaman K."/>
            <person name="Thomas B.C."/>
            <person name="Malmstrom R."/>
            <person name="Stieglmeier M."/>
            <person name="Klingl A."/>
            <person name="Woyke T."/>
            <person name="Ryan C.M."/>
            <person name="Banfield J.F."/>
        </authorList>
    </citation>
    <scope>NUCLEOTIDE SEQUENCE [LARGE SCALE GENOMIC DNA]</scope>
</reference>
<feature type="binding site" evidence="10">
    <location>
        <position position="305"/>
    </location>
    <ligand>
        <name>UDP-N-acetyl-alpha-D-glucosamine</name>
        <dbReference type="ChEBI" id="CHEBI:57705"/>
    </ligand>
</feature>
<keyword evidence="2 10" id="KW-0132">Cell division</keyword>
<comment type="pathway">
    <text evidence="10">Cell wall biogenesis; peptidoglycan biosynthesis.</text>
</comment>
<evidence type="ECO:0000256" key="3">
    <source>
        <dbReference type="ARBA" id="ARBA00022676"/>
    </source>
</evidence>
<evidence type="ECO:0000259" key="12">
    <source>
        <dbReference type="Pfam" id="PF04101"/>
    </source>
</evidence>
<dbReference type="GO" id="GO:0005975">
    <property type="term" value="P:carbohydrate metabolic process"/>
    <property type="evidence" value="ECO:0007669"/>
    <property type="project" value="InterPro"/>
</dbReference>
<comment type="subcellular location">
    <subcellularLocation>
        <location evidence="10">Cell membrane</location>
        <topology evidence="10">Peripheral membrane protein</topology>
        <orientation evidence="10">Cytoplasmic side</orientation>
    </subcellularLocation>
</comment>
<proteinExistence type="inferred from homology"/>
<dbReference type="GO" id="GO:0005886">
    <property type="term" value="C:plasma membrane"/>
    <property type="evidence" value="ECO:0007669"/>
    <property type="project" value="UniProtKB-SubCell"/>
</dbReference>
<keyword evidence="7 10" id="KW-0472">Membrane</keyword>
<sequence length="373" mass="42005">MKILFTGGGTAGHILPIIAIAREIKRIYPEPDLQFFYLGPRDEFGQILLSQEEINVKHVFSGKIRRYFDWKVPFQNLIDVLFKIPLGILQAFFYIFFLAPDLIFSKGGFGSIPAVTAGWCLKVPIFLHESDISPGLSNRFLSKFALEVFISFPETEHFKPSKIILVGNPIRGEILEGSKTDSQKLFKLSGAKPVILILGGSQGAQRINDKILEILPELLKNFEIIHQSGEKNFGQVEAESRAILPKELVIFYHLFPFLNEEELKQAYAACDLVVSRAGSGTIFEIAAVSKPSILIPLPESAQNHQVKNAYAYAEKKAAIVLEEVNFTPHFFLERLKYLFSRPEELEKMQKAAEEFSKPLAAKIIAGYLVEFLK</sequence>
<evidence type="ECO:0000259" key="11">
    <source>
        <dbReference type="Pfam" id="PF03033"/>
    </source>
</evidence>
<evidence type="ECO:0000256" key="5">
    <source>
        <dbReference type="ARBA" id="ARBA00022960"/>
    </source>
</evidence>
<dbReference type="PANTHER" id="PTHR21015">
    <property type="entry name" value="UDP-N-ACETYLGLUCOSAMINE--N-ACETYLMURAMYL-(PENTAPEPTIDE) PYROPHOSPHORYL-UNDECAPRENOL N-ACETYLGLUCOSAMINE TRANSFERASE 1"/>
    <property type="match status" value="1"/>
</dbReference>
<dbReference type="CDD" id="cd03785">
    <property type="entry name" value="GT28_MurG"/>
    <property type="match status" value="1"/>
</dbReference>
<dbReference type="GO" id="GO:0051301">
    <property type="term" value="P:cell division"/>
    <property type="evidence" value="ECO:0007669"/>
    <property type="project" value="UniProtKB-KW"/>
</dbReference>
<evidence type="ECO:0000256" key="9">
    <source>
        <dbReference type="ARBA" id="ARBA00023316"/>
    </source>
</evidence>
<feature type="binding site" evidence="10">
    <location>
        <position position="201"/>
    </location>
    <ligand>
        <name>UDP-N-acetyl-alpha-D-glucosamine</name>
        <dbReference type="ChEBI" id="CHEBI:57705"/>
    </ligand>
</feature>
<evidence type="ECO:0000256" key="2">
    <source>
        <dbReference type="ARBA" id="ARBA00022618"/>
    </source>
</evidence>
<comment type="catalytic activity">
    <reaction evidence="10">
        <text>di-trans,octa-cis-undecaprenyl diphospho-N-acetyl-alpha-D-muramoyl-L-alanyl-D-glutamyl-meso-2,6-diaminopimeloyl-D-alanyl-D-alanine + UDP-N-acetyl-alpha-D-glucosamine = di-trans,octa-cis-undecaprenyl diphospho-[N-acetyl-alpha-D-glucosaminyl-(1-&gt;4)]-N-acetyl-alpha-D-muramoyl-L-alanyl-D-glutamyl-meso-2,6-diaminopimeloyl-D-alanyl-D-alanine + UDP + H(+)</text>
        <dbReference type="Rhea" id="RHEA:31227"/>
        <dbReference type="ChEBI" id="CHEBI:15378"/>
        <dbReference type="ChEBI" id="CHEBI:57705"/>
        <dbReference type="ChEBI" id="CHEBI:58223"/>
        <dbReference type="ChEBI" id="CHEBI:61387"/>
        <dbReference type="ChEBI" id="CHEBI:61388"/>
        <dbReference type="EC" id="2.4.1.227"/>
    </reaction>
</comment>
<gene>
    <name evidence="10" type="primary">murG</name>
    <name evidence="13" type="ORF">CO145_00085</name>
</gene>
<dbReference type="Gene3D" id="3.40.50.2000">
    <property type="entry name" value="Glycogen Phosphorylase B"/>
    <property type="match status" value="2"/>
</dbReference>
<evidence type="ECO:0000256" key="6">
    <source>
        <dbReference type="ARBA" id="ARBA00022984"/>
    </source>
</evidence>
<protein>
    <recommendedName>
        <fullName evidence="10">UDP-N-acetylglucosamine--N-acetylmuramyl-(pentapeptide) pyrophosphoryl-undecaprenol N-acetylglucosamine transferase</fullName>
        <ecNumber evidence="10">2.4.1.227</ecNumber>
    </recommendedName>
    <alternativeName>
        <fullName evidence="10">Undecaprenyl-PP-MurNAc-pentapeptide-UDPGlcNAc GlcNAc transferase</fullName>
    </alternativeName>
</protein>
<feature type="domain" description="Glycosyl transferase family 28 C-terminal" evidence="12">
    <location>
        <begin position="194"/>
        <end position="361"/>
    </location>
</feature>
<comment type="function">
    <text evidence="10">Cell wall formation. Catalyzes the transfer of a GlcNAc subunit on undecaprenyl-pyrophosphoryl-MurNAc-pentapeptide (lipid intermediate I) to form undecaprenyl-pyrophosphoryl-MurNAc-(pentapeptide)GlcNAc (lipid intermediate II).</text>
</comment>
<dbReference type="InterPro" id="IPR006009">
    <property type="entry name" value="GlcNAc_MurG"/>
</dbReference>
<dbReference type="GO" id="GO:0051991">
    <property type="term" value="F:UDP-N-acetyl-D-glucosamine:N-acetylmuramoyl-L-alanyl-D-glutamyl-meso-2,6-diaminopimelyl-D-alanyl-D-alanine-diphosphoundecaprenol 4-beta-N-acetylglucosaminlytransferase activity"/>
    <property type="evidence" value="ECO:0007669"/>
    <property type="project" value="RHEA"/>
</dbReference>
<name>A0A2M7Z5W0_9BACT</name>
<evidence type="ECO:0000256" key="10">
    <source>
        <dbReference type="HAMAP-Rule" id="MF_00033"/>
    </source>
</evidence>
<dbReference type="AlphaFoldDB" id="A0A2M7Z5W0"/>
<evidence type="ECO:0000313" key="13">
    <source>
        <dbReference type="EMBL" id="PJA84958.1"/>
    </source>
</evidence>
<keyword evidence="1 10" id="KW-1003">Cell membrane</keyword>
<keyword evidence="6 10" id="KW-0573">Peptidoglycan synthesis</keyword>
<organism evidence="13 14">
    <name type="scientific">Candidatus Nealsonbacteria bacterium CG_4_9_14_3_um_filter_37_13</name>
    <dbReference type="NCBI Taxonomy" id="1974695"/>
    <lineage>
        <taxon>Bacteria</taxon>
        <taxon>Candidatus Nealsoniibacteriota</taxon>
    </lineage>
</organism>
<dbReference type="InterPro" id="IPR004276">
    <property type="entry name" value="GlycoTrans_28_N"/>
</dbReference>
<keyword evidence="8 10" id="KW-0131">Cell cycle</keyword>
<dbReference type="EC" id="2.4.1.227" evidence="10"/>
<dbReference type="GO" id="GO:0050511">
    <property type="term" value="F:undecaprenyldiphospho-muramoylpentapeptide beta-N-acetylglucosaminyltransferase activity"/>
    <property type="evidence" value="ECO:0007669"/>
    <property type="project" value="UniProtKB-UniRule"/>
</dbReference>
<comment type="caution">
    <text evidence="13">The sequence shown here is derived from an EMBL/GenBank/DDBJ whole genome shotgun (WGS) entry which is preliminary data.</text>
</comment>
<comment type="similarity">
    <text evidence="10">Belongs to the glycosyltransferase 28 family. MurG subfamily.</text>
</comment>
<keyword evidence="9 10" id="KW-0961">Cell wall biogenesis/degradation</keyword>
<evidence type="ECO:0000256" key="7">
    <source>
        <dbReference type="ARBA" id="ARBA00023136"/>
    </source>
</evidence>
<dbReference type="UniPathway" id="UPA00219"/>
<keyword evidence="4 10" id="KW-0808">Transferase</keyword>
<dbReference type="Pfam" id="PF03033">
    <property type="entry name" value="Glyco_transf_28"/>
    <property type="match status" value="1"/>
</dbReference>
<accession>A0A2M7Z5W0</accession>
<keyword evidence="3 10" id="KW-0328">Glycosyltransferase</keyword>
<evidence type="ECO:0000256" key="8">
    <source>
        <dbReference type="ARBA" id="ARBA00023306"/>
    </source>
</evidence>
<comment type="caution">
    <text evidence="10">Lacks conserved residue(s) required for the propagation of feature annotation.</text>
</comment>
<dbReference type="SUPFAM" id="SSF53756">
    <property type="entry name" value="UDP-Glycosyltransferase/glycogen phosphorylase"/>
    <property type="match status" value="1"/>
</dbReference>
<dbReference type="GO" id="GO:0008360">
    <property type="term" value="P:regulation of cell shape"/>
    <property type="evidence" value="ECO:0007669"/>
    <property type="project" value="UniProtKB-KW"/>
</dbReference>
<keyword evidence="5 10" id="KW-0133">Cell shape</keyword>
<evidence type="ECO:0000256" key="4">
    <source>
        <dbReference type="ARBA" id="ARBA00022679"/>
    </source>
</evidence>
<evidence type="ECO:0000256" key="1">
    <source>
        <dbReference type="ARBA" id="ARBA00022475"/>
    </source>
</evidence>
<feature type="domain" description="Glycosyltransferase family 28 N-terminal" evidence="11">
    <location>
        <begin position="3"/>
        <end position="150"/>
    </location>
</feature>
<dbReference type="Proteomes" id="UP000231034">
    <property type="component" value="Unassembled WGS sequence"/>
</dbReference>
<feature type="binding site" evidence="10">
    <location>
        <begin position="10"/>
        <end position="12"/>
    </location>
    <ligand>
        <name>UDP-N-acetyl-alpha-D-glucosamine</name>
        <dbReference type="ChEBI" id="CHEBI:57705"/>
    </ligand>
</feature>
<dbReference type="EMBL" id="PFVR01000004">
    <property type="protein sequence ID" value="PJA84958.1"/>
    <property type="molecule type" value="Genomic_DNA"/>
</dbReference>
<dbReference type="GO" id="GO:0009252">
    <property type="term" value="P:peptidoglycan biosynthetic process"/>
    <property type="evidence" value="ECO:0007669"/>
    <property type="project" value="UniProtKB-UniRule"/>
</dbReference>
<feature type="binding site" evidence="10">
    <location>
        <position position="171"/>
    </location>
    <ligand>
        <name>UDP-N-acetyl-alpha-D-glucosamine</name>
        <dbReference type="ChEBI" id="CHEBI:57705"/>
    </ligand>
</feature>
<dbReference type="PANTHER" id="PTHR21015:SF27">
    <property type="entry name" value="UDP-N-ACETYLGLUCOSAMINE--N-ACETYLMURAMYL-(PENTAPEPTIDE) PYROPHOSPHORYL-UNDECAPRENOL N-ACETYLGLUCOSAMINE TRANSFERASE"/>
    <property type="match status" value="1"/>
</dbReference>
<dbReference type="Pfam" id="PF04101">
    <property type="entry name" value="Glyco_tran_28_C"/>
    <property type="match status" value="1"/>
</dbReference>